<keyword evidence="1" id="KW-0812">Transmembrane</keyword>
<evidence type="ECO:0000313" key="2">
    <source>
        <dbReference type="EMBL" id="RCX33562.1"/>
    </source>
</evidence>
<keyword evidence="3" id="KW-1185">Reference proteome</keyword>
<feature type="transmembrane region" description="Helical" evidence="1">
    <location>
        <begin position="44"/>
        <end position="65"/>
    </location>
</feature>
<keyword evidence="1" id="KW-0472">Membrane</keyword>
<protein>
    <submittedName>
        <fullName evidence="2">Uncharacterized protein</fullName>
    </submittedName>
</protein>
<dbReference type="Proteomes" id="UP000252707">
    <property type="component" value="Unassembled WGS sequence"/>
</dbReference>
<dbReference type="EMBL" id="QPJY01000001">
    <property type="protein sequence ID" value="RCX33562.1"/>
    <property type="molecule type" value="Genomic_DNA"/>
</dbReference>
<dbReference type="RefSeq" id="WP_114278389.1">
    <property type="nucleotide sequence ID" value="NZ_QPJY01000001.1"/>
</dbReference>
<name>A0A369CHK2_9GAMM</name>
<keyword evidence="1" id="KW-1133">Transmembrane helix</keyword>
<gene>
    <name evidence="2" type="ORF">DFQ59_101867</name>
</gene>
<sequence length="78" mass="8064">MKQYTRFGRWLALLLALLAGVGAAGSLLLSGLVALRREGIDGLVLTLLAAALLFAGSAALFAWLGRRSAPEQGGKAPD</sequence>
<reference evidence="2 3" key="1">
    <citation type="submission" date="2018-07" db="EMBL/GenBank/DDBJ databases">
        <title>Genomic Encyclopedia of Type Strains, Phase IV (KMG-IV): sequencing the most valuable type-strain genomes for metagenomic binning, comparative biology and taxonomic classification.</title>
        <authorList>
            <person name="Goeker M."/>
        </authorList>
    </citation>
    <scope>NUCLEOTIDE SEQUENCE [LARGE SCALE GENOMIC DNA]</scope>
    <source>
        <strain evidence="2 3">DSM 26407</strain>
    </source>
</reference>
<proteinExistence type="predicted"/>
<comment type="caution">
    <text evidence="2">The sequence shown here is derived from an EMBL/GenBank/DDBJ whole genome shotgun (WGS) entry which is preliminary data.</text>
</comment>
<organism evidence="2 3">
    <name type="scientific">Thioalbus denitrificans</name>
    <dbReference type="NCBI Taxonomy" id="547122"/>
    <lineage>
        <taxon>Bacteria</taxon>
        <taxon>Pseudomonadati</taxon>
        <taxon>Pseudomonadota</taxon>
        <taxon>Gammaproteobacteria</taxon>
        <taxon>Chromatiales</taxon>
        <taxon>Ectothiorhodospiraceae</taxon>
        <taxon>Thioalbus</taxon>
    </lineage>
</organism>
<evidence type="ECO:0000256" key="1">
    <source>
        <dbReference type="SAM" id="Phobius"/>
    </source>
</evidence>
<evidence type="ECO:0000313" key="3">
    <source>
        <dbReference type="Proteomes" id="UP000252707"/>
    </source>
</evidence>
<accession>A0A369CHK2</accession>
<dbReference type="AlphaFoldDB" id="A0A369CHK2"/>